<dbReference type="InterPro" id="IPR003838">
    <property type="entry name" value="ABC3_permease_C"/>
</dbReference>
<comment type="subcellular location">
    <subcellularLocation>
        <location evidence="1">Cell membrane</location>
        <topology evidence="1">Multi-pass membrane protein</topology>
    </subcellularLocation>
</comment>
<evidence type="ECO:0000256" key="5">
    <source>
        <dbReference type="ARBA" id="ARBA00022692"/>
    </source>
</evidence>
<evidence type="ECO:0000256" key="2">
    <source>
        <dbReference type="ARBA" id="ARBA00005236"/>
    </source>
</evidence>
<evidence type="ECO:0000256" key="7">
    <source>
        <dbReference type="ARBA" id="ARBA00023136"/>
    </source>
</evidence>
<dbReference type="Pfam" id="PF02687">
    <property type="entry name" value="FtsX"/>
    <property type="match status" value="1"/>
</dbReference>
<accession>A0ABT8TFL5</accession>
<proteinExistence type="inferred from homology"/>
<evidence type="ECO:0000256" key="3">
    <source>
        <dbReference type="ARBA" id="ARBA00022448"/>
    </source>
</evidence>
<dbReference type="NCBIfam" id="TIGR02212">
    <property type="entry name" value="lolCE"/>
    <property type="match status" value="1"/>
</dbReference>
<gene>
    <name evidence="11" type="ORF">QWI16_11090</name>
</gene>
<feature type="transmembrane region" description="Helical" evidence="8">
    <location>
        <begin position="378"/>
        <end position="398"/>
    </location>
</feature>
<keyword evidence="12" id="KW-1185">Reference proteome</keyword>
<feature type="transmembrane region" description="Helical" evidence="8">
    <location>
        <begin position="21"/>
        <end position="48"/>
    </location>
</feature>
<keyword evidence="6 8" id="KW-1133">Transmembrane helix</keyword>
<name>A0ABT8TFL5_9GAMM</name>
<evidence type="ECO:0000256" key="1">
    <source>
        <dbReference type="ARBA" id="ARBA00004651"/>
    </source>
</evidence>
<dbReference type="Proteomes" id="UP001168380">
    <property type="component" value="Unassembled WGS sequence"/>
</dbReference>
<sequence>MLKNVPLMIGLRYIRAKRRNQFISFVSGFSLLGMALGVMSLIIVMSVMNGFDREMKSRILQVIPHGYVDFPAASGDWQTLRARLLQYPDVEAAAPYVGGFALAGYSRGVEGVSFSGIDPALQAGVSEVARSMMMGELDQLQPGQFNIVLGALLARQLGVIPGDKITLTLPRVRITPAGAYPLVKRFTVVGVFEVGAPVDQTLALMHMDDAARLLRQSGPSGLQVQVSDIYRAGEVLSGVRAELGETFKVRDWSQTQGSLFQAVKMEKLLIGVLLSIIVVVAAFNIVSSLVLMVADKRSDIAVLRTLGLNSRQVMGIFMVQGSGVGVIGIVSGAIVGVLVALNISALVAAIERFTGLRVFDPNVYFISHLPSELYWSDVWTICSLALALSLLASLYPAWRAGRVQPAEALRYE</sequence>
<dbReference type="InterPro" id="IPR011925">
    <property type="entry name" value="LolCE_TM"/>
</dbReference>
<dbReference type="InterPro" id="IPR051447">
    <property type="entry name" value="Lipoprotein-release_system"/>
</dbReference>
<evidence type="ECO:0000259" key="10">
    <source>
        <dbReference type="Pfam" id="PF12704"/>
    </source>
</evidence>
<dbReference type="PANTHER" id="PTHR30489">
    <property type="entry name" value="LIPOPROTEIN-RELEASING SYSTEM TRANSMEMBRANE PROTEIN LOLE"/>
    <property type="match status" value="1"/>
</dbReference>
<keyword evidence="3" id="KW-0813">Transport</keyword>
<comment type="similarity">
    <text evidence="2">Belongs to the ABC-4 integral membrane protein family. LolC/E subfamily.</text>
</comment>
<feature type="domain" description="MacB-like periplasmic core" evidence="10">
    <location>
        <begin position="28"/>
        <end position="228"/>
    </location>
</feature>
<dbReference type="PANTHER" id="PTHR30489:SF0">
    <property type="entry name" value="LIPOPROTEIN-RELEASING SYSTEM TRANSMEMBRANE PROTEIN LOLE"/>
    <property type="match status" value="1"/>
</dbReference>
<keyword evidence="7 8" id="KW-0472">Membrane</keyword>
<keyword evidence="11" id="KW-0449">Lipoprotein</keyword>
<dbReference type="InterPro" id="IPR025857">
    <property type="entry name" value="MacB_PCD"/>
</dbReference>
<evidence type="ECO:0000259" key="9">
    <source>
        <dbReference type="Pfam" id="PF02687"/>
    </source>
</evidence>
<protein>
    <submittedName>
        <fullName evidence="11">Lipoprotein-releasing ABC transporter permease subunit</fullName>
    </submittedName>
</protein>
<evidence type="ECO:0000256" key="6">
    <source>
        <dbReference type="ARBA" id="ARBA00022989"/>
    </source>
</evidence>
<dbReference type="Pfam" id="PF12704">
    <property type="entry name" value="MacB_PCD"/>
    <property type="match status" value="1"/>
</dbReference>
<comment type="caution">
    <text evidence="11">The sequence shown here is derived from an EMBL/GenBank/DDBJ whole genome shotgun (WGS) entry which is preliminary data.</text>
</comment>
<evidence type="ECO:0000313" key="12">
    <source>
        <dbReference type="Proteomes" id="UP001168380"/>
    </source>
</evidence>
<dbReference type="EMBL" id="JAULRT010000052">
    <property type="protein sequence ID" value="MDO3382716.1"/>
    <property type="molecule type" value="Genomic_DNA"/>
</dbReference>
<feature type="transmembrane region" description="Helical" evidence="8">
    <location>
        <begin position="268"/>
        <end position="294"/>
    </location>
</feature>
<feature type="transmembrane region" description="Helical" evidence="8">
    <location>
        <begin position="315"/>
        <end position="348"/>
    </location>
</feature>
<organism evidence="11 12">
    <name type="scientific">Gilvimarinus algae</name>
    <dbReference type="NCBI Taxonomy" id="3058037"/>
    <lineage>
        <taxon>Bacteria</taxon>
        <taxon>Pseudomonadati</taxon>
        <taxon>Pseudomonadota</taxon>
        <taxon>Gammaproteobacteria</taxon>
        <taxon>Cellvibrionales</taxon>
        <taxon>Cellvibrionaceae</taxon>
        <taxon>Gilvimarinus</taxon>
    </lineage>
</organism>
<reference evidence="11" key="1">
    <citation type="submission" date="2023-07" db="EMBL/GenBank/DDBJ databases">
        <title>Gilvimarinus algae sp. nov., isolated from the surface of Kelp.</title>
        <authorList>
            <person name="Sun Y.Y."/>
            <person name="Gong Y."/>
            <person name="Du Z.J."/>
        </authorList>
    </citation>
    <scope>NUCLEOTIDE SEQUENCE</scope>
    <source>
        <strain evidence="11">SDUM040014</strain>
    </source>
</reference>
<evidence type="ECO:0000313" key="11">
    <source>
        <dbReference type="EMBL" id="MDO3382716.1"/>
    </source>
</evidence>
<keyword evidence="5 8" id="KW-0812">Transmembrane</keyword>
<evidence type="ECO:0000256" key="4">
    <source>
        <dbReference type="ARBA" id="ARBA00022475"/>
    </source>
</evidence>
<dbReference type="RefSeq" id="WP_302713121.1">
    <property type="nucleotide sequence ID" value="NZ_JAULRT010000052.1"/>
</dbReference>
<evidence type="ECO:0000256" key="8">
    <source>
        <dbReference type="SAM" id="Phobius"/>
    </source>
</evidence>
<feature type="domain" description="ABC3 transporter permease C-terminal" evidence="9">
    <location>
        <begin position="272"/>
        <end position="405"/>
    </location>
</feature>
<keyword evidence="4" id="KW-1003">Cell membrane</keyword>